<gene>
    <name evidence="1" type="ORF">H6G03_03935</name>
</gene>
<dbReference type="EMBL" id="JACJPW010000006">
    <property type="protein sequence ID" value="MBD2180271.1"/>
    <property type="molecule type" value="Genomic_DNA"/>
</dbReference>
<protein>
    <submittedName>
        <fullName evidence="1">Uncharacterized protein</fullName>
    </submittedName>
</protein>
<reference evidence="1" key="2">
    <citation type="submission" date="2020-08" db="EMBL/GenBank/DDBJ databases">
        <authorList>
            <person name="Chen M."/>
            <person name="Teng W."/>
            <person name="Zhao L."/>
            <person name="Hu C."/>
            <person name="Zhou Y."/>
            <person name="Han B."/>
            <person name="Song L."/>
            <person name="Shu W."/>
        </authorList>
    </citation>
    <scope>NUCLEOTIDE SEQUENCE</scope>
    <source>
        <strain evidence="1">FACHB-1375</strain>
    </source>
</reference>
<evidence type="ECO:0000313" key="1">
    <source>
        <dbReference type="EMBL" id="MBD2180271.1"/>
    </source>
</evidence>
<sequence length="89" mass="9600">MSTSIGKIEVFAQFLAARQDRRQALQSFLTSASKSVEKLKNRAIASKAEEELVGRAVSIKACNVVFNATSQIWNQGGSNTLSNSVPTVI</sequence>
<proteinExistence type="predicted"/>
<dbReference type="RefSeq" id="WP_190462274.1">
    <property type="nucleotide sequence ID" value="NZ_JACJPW010000006.1"/>
</dbReference>
<comment type="caution">
    <text evidence="1">The sequence shown here is derived from an EMBL/GenBank/DDBJ whole genome shotgun (WGS) entry which is preliminary data.</text>
</comment>
<organism evidence="1 2">
    <name type="scientific">Aerosakkonema funiforme FACHB-1375</name>
    <dbReference type="NCBI Taxonomy" id="2949571"/>
    <lineage>
        <taxon>Bacteria</taxon>
        <taxon>Bacillati</taxon>
        <taxon>Cyanobacteriota</taxon>
        <taxon>Cyanophyceae</taxon>
        <taxon>Oscillatoriophycideae</taxon>
        <taxon>Aerosakkonematales</taxon>
        <taxon>Aerosakkonemataceae</taxon>
        <taxon>Aerosakkonema</taxon>
    </lineage>
</organism>
<name>A0A926VAG7_9CYAN</name>
<evidence type="ECO:0000313" key="2">
    <source>
        <dbReference type="Proteomes" id="UP000641646"/>
    </source>
</evidence>
<keyword evidence="2" id="KW-1185">Reference proteome</keyword>
<dbReference type="Proteomes" id="UP000641646">
    <property type="component" value="Unassembled WGS sequence"/>
</dbReference>
<accession>A0A926VAG7</accession>
<reference evidence="1" key="1">
    <citation type="journal article" date="2015" name="ISME J.">
        <title>Draft Genome Sequence of Streptomyces incarnatus NRRL8089, which Produces the Nucleoside Antibiotic Sinefungin.</title>
        <authorList>
            <person name="Oshima K."/>
            <person name="Hattori M."/>
            <person name="Shimizu H."/>
            <person name="Fukuda K."/>
            <person name="Nemoto M."/>
            <person name="Inagaki K."/>
            <person name="Tamura T."/>
        </authorList>
    </citation>
    <scope>NUCLEOTIDE SEQUENCE</scope>
    <source>
        <strain evidence="1">FACHB-1375</strain>
    </source>
</reference>
<dbReference type="AlphaFoldDB" id="A0A926VAG7"/>